<dbReference type="NCBIfam" id="TIGR04294">
    <property type="entry name" value="pre_pil_HX9DG"/>
    <property type="match status" value="1"/>
</dbReference>
<evidence type="ECO:0000313" key="4">
    <source>
        <dbReference type="Proteomes" id="UP000315700"/>
    </source>
</evidence>
<dbReference type="NCBIfam" id="TIGR02532">
    <property type="entry name" value="IV_pilin_GFxxxE"/>
    <property type="match status" value="1"/>
</dbReference>
<keyword evidence="4" id="KW-1185">Reference proteome</keyword>
<keyword evidence="1" id="KW-0472">Membrane</keyword>
<dbReference type="KEGG" id="ccos:Pan44_21020"/>
<dbReference type="Gene3D" id="3.30.700.10">
    <property type="entry name" value="Glycoprotein, Type 4 Pilin"/>
    <property type="match status" value="1"/>
</dbReference>
<dbReference type="RefSeq" id="WP_145029821.1">
    <property type="nucleotide sequence ID" value="NZ_CP036271.1"/>
</dbReference>
<dbReference type="Pfam" id="PF07596">
    <property type="entry name" value="SBP_bac_10"/>
    <property type="match status" value="1"/>
</dbReference>
<reference evidence="3 4" key="1">
    <citation type="submission" date="2019-02" db="EMBL/GenBank/DDBJ databases">
        <title>Deep-cultivation of Planctomycetes and their phenomic and genomic characterization uncovers novel biology.</title>
        <authorList>
            <person name="Wiegand S."/>
            <person name="Jogler M."/>
            <person name="Boedeker C."/>
            <person name="Pinto D."/>
            <person name="Vollmers J."/>
            <person name="Rivas-Marin E."/>
            <person name="Kohn T."/>
            <person name="Peeters S.H."/>
            <person name="Heuer A."/>
            <person name="Rast P."/>
            <person name="Oberbeckmann S."/>
            <person name="Bunk B."/>
            <person name="Jeske O."/>
            <person name="Meyerdierks A."/>
            <person name="Storesund J.E."/>
            <person name="Kallscheuer N."/>
            <person name="Luecker S."/>
            <person name="Lage O.M."/>
            <person name="Pohl T."/>
            <person name="Merkel B.J."/>
            <person name="Hornburger P."/>
            <person name="Mueller R.-W."/>
            <person name="Bruemmer F."/>
            <person name="Labrenz M."/>
            <person name="Spormann A.M."/>
            <person name="Op den Camp H."/>
            <person name="Overmann J."/>
            <person name="Amann R."/>
            <person name="Jetten M.S.M."/>
            <person name="Mascher T."/>
            <person name="Medema M.H."/>
            <person name="Devos D.P."/>
            <person name="Kaster A.-K."/>
            <person name="Ovreas L."/>
            <person name="Rohde M."/>
            <person name="Galperin M.Y."/>
            <person name="Jogler C."/>
        </authorList>
    </citation>
    <scope>NUCLEOTIDE SEQUENCE [LARGE SCALE GENOMIC DNA]</scope>
    <source>
        <strain evidence="3 4">Pan44</strain>
    </source>
</reference>
<evidence type="ECO:0000259" key="2">
    <source>
        <dbReference type="Pfam" id="PF07596"/>
    </source>
</evidence>
<keyword evidence="1" id="KW-0812">Transmembrane</keyword>
<accession>A0A517SD93</accession>
<keyword evidence="1" id="KW-1133">Transmembrane helix</keyword>
<dbReference type="SUPFAM" id="SSF54523">
    <property type="entry name" value="Pili subunits"/>
    <property type="match status" value="1"/>
</dbReference>
<dbReference type="InterPro" id="IPR012902">
    <property type="entry name" value="N_methyl_site"/>
</dbReference>
<dbReference type="InterPro" id="IPR011453">
    <property type="entry name" value="DUF1559"/>
</dbReference>
<protein>
    <submittedName>
        <fullName evidence="3">Type II secretion system protein G</fullName>
    </submittedName>
</protein>
<dbReference type="PANTHER" id="PTHR30093">
    <property type="entry name" value="GENERAL SECRETION PATHWAY PROTEIN G"/>
    <property type="match status" value="1"/>
</dbReference>
<evidence type="ECO:0000256" key="1">
    <source>
        <dbReference type="SAM" id="Phobius"/>
    </source>
</evidence>
<dbReference type="InParanoid" id="A0A517SD93"/>
<dbReference type="InterPro" id="IPR045584">
    <property type="entry name" value="Pilin-like"/>
</dbReference>
<gene>
    <name evidence="3" type="primary">xcpT_24</name>
    <name evidence="3" type="ORF">Pan44_21020</name>
</gene>
<dbReference type="InterPro" id="IPR027558">
    <property type="entry name" value="Pre_pil_HX9DG_C"/>
</dbReference>
<sequence length="355" mass="37064">MKPTQALLAGLRRRPAFTLIELLVVIAIIAILIALLLPAVQQAREAARRTQCRNNMKQLGLALHNYESTFGVFPAGRSGTAGGSAVANTEYLSGLVYLLPFLEQNPVYNSIGSTITGAPMGPAPWIETFAPWQNKIPAFLCASQGSHLVDAGGYQQRAGRTAYAFNIGDSTTQGPNYRGMFGKHSYAKISAVTDGTSNTLLMAERRWPVTAGDIGHTALNRGSALVGMPTDCRSTVGANRRYIVPATNQGAWAGRGWADGQPGITNFSTVLPPNSPSCYPGTSAGSDGISSAGSMHVGGCTVLLADGSSRFISENIDAGNQGVSATWSSAMPAASAYGIWGALGTRSGGETTGEF</sequence>
<dbReference type="AlphaFoldDB" id="A0A517SD93"/>
<organism evidence="3 4">
    <name type="scientific">Caulifigura coniformis</name>
    <dbReference type="NCBI Taxonomy" id="2527983"/>
    <lineage>
        <taxon>Bacteria</taxon>
        <taxon>Pseudomonadati</taxon>
        <taxon>Planctomycetota</taxon>
        <taxon>Planctomycetia</taxon>
        <taxon>Planctomycetales</taxon>
        <taxon>Planctomycetaceae</taxon>
        <taxon>Caulifigura</taxon>
    </lineage>
</organism>
<dbReference type="PANTHER" id="PTHR30093:SF2">
    <property type="entry name" value="TYPE II SECRETION SYSTEM PROTEIN H"/>
    <property type="match status" value="1"/>
</dbReference>
<proteinExistence type="predicted"/>
<dbReference type="Pfam" id="PF07963">
    <property type="entry name" value="N_methyl"/>
    <property type="match status" value="1"/>
</dbReference>
<dbReference type="OrthoDB" id="241541at2"/>
<feature type="transmembrane region" description="Helical" evidence="1">
    <location>
        <begin position="20"/>
        <end position="40"/>
    </location>
</feature>
<dbReference type="Proteomes" id="UP000315700">
    <property type="component" value="Chromosome"/>
</dbReference>
<evidence type="ECO:0000313" key="3">
    <source>
        <dbReference type="EMBL" id="QDT54075.1"/>
    </source>
</evidence>
<name>A0A517SD93_9PLAN</name>
<feature type="domain" description="DUF1559" evidence="2">
    <location>
        <begin position="41"/>
        <end position="318"/>
    </location>
</feature>
<dbReference type="EMBL" id="CP036271">
    <property type="protein sequence ID" value="QDT54075.1"/>
    <property type="molecule type" value="Genomic_DNA"/>
</dbReference>